<proteinExistence type="predicted"/>
<dbReference type="Proteomes" id="UP000569018">
    <property type="component" value="Unassembled WGS sequence"/>
</dbReference>
<comment type="caution">
    <text evidence="2">The sequence shown here is derived from an EMBL/GenBank/DDBJ whole genome shotgun (WGS) entry which is preliminary data.</text>
</comment>
<organism evidence="2 3">
    <name type="scientific">Candidatus Hakubella thermalkaliphila</name>
    <dbReference type="NCBI Taxonomy" id="2754717"/>
    <lineage>
        <taxon>Bacteria</taxon>
        <taxon>Bacillati</taxon>
        <taxon>Actinomycetota</taxon>
        <taxon>Actinomycetota incertae sedis</taxon>
        <taxon>Candidatus Hakubellales</taxon>
        <taxon>Candidatus Hakubellaceae</taxon>
        <taxon>Candidatus Hakubella</taxon>
    </lineage>
</organism>
<evidence type="ECO:0000259" key="1">
    <source>
        <dbReference type="Pfam" id="PF12728"/>
    </source>
</evidence>
<evidence type="ECO:0000313" key="2">
    <source>
        <dbReference type="EMBL" id="GFP40124.1"/>
    </source>
</evidence>
<dbReference type="InterPro" id="IPR009061">
    <property type="entry name" value="DNA-bd_dom_put_sf"/>
</dbReference>
<dbReference type="GO" id="GO:0003677">
    <property type="term" value="F:DNA binding"/>
    <property type="evidence" value="ECO:0007669"/>
    <property type="project" value="InterPro"/>
</dbReference>
<name>A0A6V8Q7P5_9ACTN</name>
<dbReference type="AlphaFoldDB" id="A0A6V8Q7P5"/>
<dbReference type="RefSeq" id="WP_176236109.1">
    <property type="nucleotide sequence ID" value="NZ_BLSD01000147.1"/>
</dbReference>
<sequence length="99" mass="11576">MPTKEIMTPEQVADYLQLNSSTVYRYIREGKLFASKIGRQYRVPKESVELLLMVTAMPQGLRLRRYGREQVQEFLREDELDQETRAKAETLITAPGRNK</sequence>
<protein>
    <recommendedName>
        <fullName evidence="1">Helix-turn-helix domain-containing protein</fullName>
    </recommendedName>
</protein>
<dbReference type="InterPro" id="IPR041657">
    <property type="entry name" value="HTH_17"/>
</dbReference>
<accession>A0A6V8Q7P5</accession>
<feature type="domain" description="Helix-turn-helix" evidence="1">
    <location>
        <begin position="7"/>
        <end position="50"/>
    </location>
</feature>
<dbReference type="InterPro" id="IPR010093">
    <property type="entry name" value="SinI_DNA-bd"/>
</dbReference>
<reference evidence="2 3" key="1">
    <citation type="journal article" date="2020" name="Front. Microbiol.">
        <title>Single-cell genomics of novel Actinobacteria with the Wood-Ljungdahl pathway discovered in a serpentinizing system.</title>
        <authorList>
            <person name="Merino N."/>
            <person name="Kawai M."/>
            <person name="Boyd E.S."/>
            <person name="Colman D.R."/>
            <person name="McGlynn S.E."/>
            <person name="Nealson K.H."/>
            <person name="Kurokawa K."/>
            <person name="Hongoh Y."/>
        </authorList>
    </citation>
    <scope>NUCLEOTIDE SEQUENCE [LARGE SCALE GENOMIC DNA]</scope>
    <source>
        <strain evidence="2 3">S47</strain>
    </source>
</reference>
<dbReference type="EMBL" id="BLSD01000147">
    <property type="protein sequence ID" value="GFP40124.1"/>
    <property type="molecule type" value="Genomic_DNA"/>
</dbReference>
<dbReference type="NCBIfam" id="TIGR01764">
    <property type="entry name" value="excise"/>
    <property type="match status" value="1"/>
</dbReference>
<dbReference type="SUPFAM" id="SSF46955">
    <property type="entry name" value="Putative DNA-binding domain"/>
    <property type="match status" value="1"/>
</dbReference>
<gene>
    <name evidence="2" type="ORF">HKBW3S47_01822</name>
</gene>
<evidence type="ECO:0000313" key="3">
    <source>
        <dbReference type="Proteomes" id="UP000569018"/>
    </source>
</evidence>
<dbReference type="Pfam" id="PF12728">
    <property type="entry name" value="HTH_17"/>
    <property type="match status" value="1"/>
</dbReference>